<evidence type="ECO:0000256" key="1">
    <source>
        <dbReference type="SAM" id="MobiDB-lite"/>
    </source>
</evidence>
<dbReference type="InterPro" id="IPR008893">
    <property type="entry name" value="WGR_domain"/>
</dbReference>
<dbReference type="Gene3D" id="2.20.140.10">
    <property type="entry name" value="WGR domain"/>
    <property type="match status" value="1"/>
</dbReference>
<dbReference type="STRING" id="115783.SAMN02745119_00654"/>
<feature type="region of interest" description="Disordered" evidence="1">
    <location>
        <begin position="71"/>
        <end position="91"/>
    </location>
</feature>
<dbReference type="InterPro" id="IPR036930">
    <property type="entry name" value="WGR_dom_sf"/>
</dbReference>
<accession>A0A1T4KR39</accession>
<dbReference type="RefSeq" id="WP_012468349.1">
    <property type="nucleotide sequence ID" value="NZ_FUWR01000001.1"/>
</dbReference>
<dbReference type="Proteomes" id="UP000190102">
    <property type="component" value="Unassembled WGS sequence"/>
</dbReference>
<name>A0A1T4KR39_9BACT</name>
<dbReference type="AlphaFoldDB" id="A0A1T4KR39"/>
<evidence type="ECO:0000313" key="4">
    <source>
        <dbReference type="Proteomes" id="UP000190102"/>
    </source>
</evidence>
<gene>
    <name evidence="3" type="ORF">SAMN02745119_00654</name>
</gene>
<keyword evidence="3" id="KW-0238">DNA-binding</keyword>
<evidence type="ECO:0000259" key="2">
    <source>
        <dbReference type="Pfam" id="PF05406"/>
    </source>
</evidence>
<dbReference type="OrthoDB" id="5405477at2"/>
<evidence type="ECO:0000313" key="3">
    <source>
        <dbReference type="EMBL" id="SJZ44808.1"/>
    </source>
</evidence>
<sequence length="110" mass="12545">MALRQHLHLQCNTTAGGKFWIAQIHDDPPRVTVNWGPTRSQGQTKSYDVNSMSEAFTFVSKKKKEKLAKGYYEVASSPPREPVQPTPRKQTDKTIMKDLMSGANTKDWFF</sequence>
<keyword evidence="4" id="KW-1185">Reference proteome</keyword>
<dbReference type="EMBL" id="FUWR01000001">
    <property type="protein sequence ID" value="SJZ44808.1"/>
    <property type="molecule type" value="Genomic_DNA"/>
</dbReference>
<dbReference type="GO" id="GO:0003677">
    <property type="term" value="F:DNA binding"/>
    <property type="evidence" value="ECO:0007669"/>
    <property type="project" value="UniProtKB-KW"/>
</dbReference>
<protein>
    <submittedName>
        <fullName evidence="3">WGR domain-containing protein, predicted DNA-binding domain in MolR</fullName>
    </submittedName>
</protein>
<dbReference type="Pfam" id="PF05406">
    <property type="entry name" value="WGR"/>
    <property type="match status" value="1"/>
</dbReference>
<proteinExistence type="predicted"/>
<reference evidence="4" key="1">
    <citation type="submission" date="2017-02" db="EMBL/GenBank/DDBJ databases">
        <authorList>
            <person name="Varghese N."/>
            <person name="Submissions S."/>
        </authorList>
    </citation>
    <scope>NUCLEOTIDE SEQUENCE [LARGE SCALE GENOMIC DNA]</scope>
    <source>
        <strain evidence="4">ATCC BAA-34</strain>
    </source>
</reference>
<dbReference type="SUPFAM" id="SSF142921">
    <property type="entry name" value="WGR domain-like"/>
    <property type="match status" value="1"/>
</dbReference>
<feature type="domain" description="WGR" evidence="2">
    <location>
        <begin position="7"/>
        <end position="75"/>
    </location>
</feature>
<organism evidence="3 4">
    <name type="scientific">Trichlorobacter thiogenes</name>
    <dbReference type="NCBI Taxonomy" id="115783"/>
    <lineage>
        <taxon>Bacteria</taxon>
        <taxon>Pseudomonadati</taxon>
        <taxon>Thermodesulfobacteriota</taxon>
        <taxon>Desulfuromonadia</taxon>
        <taxon>Geobacterales</taxon>
        <taxon>Geobacteraceae</taxon>
        <taxon>Trichlorobacter</taxon>
    </lineage>
</organism>